<dbReference type="PATRIC" id="fig|679936.5.peg.561"/>
<keyword evidence="3" id="KW-1185">Reference proteome</keyword>
<feature type="transmembrane region" description="Helical" evidence="1">
    <location>
        <begin position="140"/>
        <end position="158"/>
    </location>
</feature>
<feature type="transmembrane region" description="Helical" evidence="1">
    <location>
        <begin position="69"/>
        <end position="89"/>
    </location>
</feature>
<evidence type="ECO:0000313" key="3">
    <source>
        <dbReference type="Proteomes" id="UP000005439"/>
    </source>
</evidence>
<reference evidence="3" key="1">
    <citation type="submission" date="2011-12" db="EMBL/GenBank/DDBJ databases">
        <title>The complete genome of chromosome of Sulfobacillus acidophilus DSM 10332.</title>
        <authorList>
            <person name="Lucas S."/>
            <person name="Han J."/>
            <person name="Lapidus A."/>
            <person name="Bruce D."/>
            <person name="Goodwin L."/>
            <person name="Pitluck S."/>
            <person name="Peters L."/>
            <person name="Kyrpides N."/>
            <person name="Mavromatis K."/>
            <person name="Ivanova N."/>
            <person name="Mikhailova N."/>
            <person name="Chertkov O."/>
            <person name="Saunders E."/>
            <person name="Detter J.C."/>
            <person name="Tapia R."/>
            <person name="Han C."/>
            <person name="Land M."/>
            <person name="Hauser L."/>
            <person name="Markowitz V."/>
            <person name="Cheng J.-F."/>
            <person name="Hugenholtz P."/>
            <person name="Woyke T."/>
            <person name="Wu D."/>
            <person name="Pukall R."/>
            <person name="Gehrich-Schroeter G."/>
            <person name="Schneider S."/>
            <person name="Klenk H.-P."/>
            <person name="Eisen J.A."/>
        </authorList>
    </citation>
    <scope>NUCLEOTIDE SEQUENCE [LARGE SCALE GENOMIC DNA]</scope>
    <source>
        <strain evidence="3">ATCC 700253 / DSM 10332 / NAL</strain>
    </source>
</reference>
<protein>
    <submittedName>
        <fullName evidence="2">Uncharacterized protein</fullName>
    </submittedName>
</protein>
<sequence length="207" mass="23208">MDHHPYLHRVTRGLFGRRKAQLIRAELESHLLYAEEELMAQGWSPEDAAREAEHRLGDPRVQASAWRRFYYTSWLNGATAMGFIVGLIAGTEPWWMGGSPWQANIMEASALMGIILAVIEVGRLGRRQAWTASRVSAQSFLGAFWITALGSSGLVGILHPIPPVGMVDWYNWGYVKHLAAVGMLVTGMTSGVWWGLRKPSWPLPERR</sequence>
<dbReference type="KEGG" id="sap:Sulac_0535"/>
<dbReference type="EMBL" id="CP003179">
    <property type="protein sequence ID" value="AEW04076.1"/>
    <property type="molecule type" value="Genomic_DNA"/>
</dbReference>
<dbReference type="HOGENOM" id="CLU_1325782_0_0_9"/>
<accession>G8TZA7</accession>
<gene>
    <name evidence="2" type="ordered locus">Sulac_0535</name>
</gene>
<proteinExistence type="predicted"/>
<keyword evidence="1" id="KW-0812">Transmembrane</keyword>
<evidence type="ECO:0000313" key="2">
    <source>
        <dbReference type="EMBL" id="AEW04076.1"/>
    </source>
</evidence>
<dbReference type="Proteomes" id="UP000005439">
    <property type="component" value="Chromosome"/>
</dbReference>
<keyword evidence="1" id="KW-0472">Membrane</keyword>
<reference evidence="2 3" key="2">
    <citation type="journal article" date="2012" name="Stand. Genomic Sci.">
        <title>Complete genome sequence of the moderately thermophilic mineral-sulfide-oxidizing firmicute Sulfobacillus acidophilus type strain (NAL(T)).</title>
        <authorList>
            <person name="Anderson I."/>
            <person name="Chertkov O."/>
            <person name="Chen A."/>
            <person name="Saunders E."/>
            <person name="Lapidus A."/>
            <person name="Nolan M."/>
            <person name="Lucas S."/>
            <person name="Hammon N."/>
            <person name="Deshpande S."/>
            <person name="Cheng J.F."/>
            <person name="Han C."/>
            <person name="Tapia R."/>
            <person name="Goodwin L.A."/>
            <person name="Pitluck S."/>
            <person name="Liolios K."/>
            <person name="Pagani I."/>
            <person name="Ivanova N."/>
            <person name="Mikhailova N."/>
            <person name="Pati A."/>
            <person name="Palaniappan K."/>
            <person name="Land M."/>
            <person name="Pan C."/>
            <person name="Rohde M."/>
            <person name="Pukall R."/>
            <person name="Goker M."/>
            <person name="Detter J.C."/>
            <person name="Woyke T."/>
            <person name="Bristow J."/>
            <person name="Eisen J.A."/>
            <person name="Markowitz V."/>
            <person name="Hugenholtz P."/>
            <person name="Kyrpides N.C."/>
            <person name="Klenk H.P."/>
            <person name="Mavromatis K."/>
        </authorList>
    </citation>
    <scope>NUCLEOTIDE SEQUENCE [LARGE SCALE GENOMIC DNA]</scope>
    <source>
        <strain evidence="3">ATCC 700253 / DSM 10332 / NAL</strain>
    </source>
</reference>
<dbReference type="STRING" id="679936.Sulac_0535"/>
<feature type="transmembrane region" description="Helical" evidence="1">
    <location>
        <begin position="178"/>
        <end position="196"/>
    </location>
</feature>
<feature type="transmembrane region" description="Helical" evidence="1">
    <location>
        <begin position="101"/>
        <end position="119"/>
    </location>
</feature>
<dbReference type="InterPro" id="IPR047928">
    <property type="entry name" value="Perm_prefix_1"/>
</dbReference>
<dbReference type="NCBIfam" id="NF038403">
    <property type="entry name" value="perm_prefix_1"/>
    <property type="match status" value="1"/>
</dbReference>
<evidence type="ECO:0000256" key="1">
    <source>
        <dbReference type="SAM" id="Phobius"/>
    </source>
</evidence>
<dbReference type="AlphaFoldDB" id="G8TZA7"/>
<keyword evidence="1" id="KW-1133">Transmembrane helix</keyword>
<name>G8TZA7_SULAD</name>
<organism evidence="2 3">
    <name type="scientific">Sulfobacillus acidophilus (strain ATCC 700253 / DSM 10332 / NAL)</name>
    <dbReference type="NCBI Taxonomy" id="679936"/>
    <lineage>
        <taxon>Bacteria</taxon>
        <taxon>Bacillati</taxon>
        <taxon>Bacillota</taxon>
        <taxon>Clostridia</taxon>
        <taxon>Eubacteriales</taxon>
        <taxon>Clostridiales Family XVII. Incertae Sedis</taxon>
        <taxon>Sulfobacillus</taxon>
    </lineage>
</organism>